<reference evidence="2" key="2">
    <citation type="submission" date="2015-01" db="EMBL/GenBank/DDBJ databases">
        <title>Evolutionary Origins and Diversification of the Mycorrhizal Mutualists.</title>
        <authorList>
            <consortium name="DOE Joint Genome Institute"/>
            <consortium name="Mycorrhizal Genomics Consortium"/>
            <person name="Kohler A."/>
            <person name="Kuo A."/>
            <person name="Nagy L.G."/>
            <person name="Floudas D."/>
            <person name="Copeland A."/>
            <person name="Barry K.W."/>
            <person name="Cichocki N."/>
            <person name="Veneault-Fourrey C."/>
            <person name="LaButti K."/>
            <person name="Lindquist E.A."/>
            <person name="Lipzen A."/>
            <person name="Lundell T."/>
            <person name="Morin E."/>
            <person name="Murat C."/>
            <person name="Riley R."/>
            <person name="Ohm R."/>
            <person name="Sun H."/>
            <person name="Tunlid A."/>
            <person name="Henrissat B."/>
            <person name="Grigoriev I.V."/>
            <person name="Hibbett D.S."/>
            <person name="Martin F."/>
        </authorList>
    </citation>
    <scope>NUCLEOTIDE SEQUENCE [LARGE SCALE GENOMIC DNA]</scope>
    <source>
        <strain evidence="2">Foug A</strain>
    </source>
</reference>
<proteinExistence type="predicted"/>
<reference evidence="1 2" key="1">
    <citation type="submission" date="2014-04" db="EMBL/GenBank/DDBJ databases">
        <authorList>
            <consortium name="DOE Joint Genome Institute"/>
            <person name="Kuo A."/>
            <person name="Kohler A."/>
            <person name="Nagy L.G."/>
            <person name="Floudas D."/>
            <person name="Copeland A."/>
            <person name="Barry K.W."/>
            <person name="Cichocki N."/>
            <person name="Veneault-Fourrey C."/>
            <person name="LaButti K."/>
            <person name="Lindquist E.A."/>
            <person name="Lipzen A."/>
            <person name="Lundell T."/>
            <person name="Morin E."/>
            <person name="Murat C."/>
            <person name="Sun H."/>
            <person name="Tunlid A."/>
            <person name="Henrissat B."/>
            <person name="Grigoriev I.V."/>
            <person name="Hibbett D.S."/>
            <person name="Martin F."/>
            <person name="Nordberg H.P."/>
            <person name="Cantor M.N."/>
            <person name="Hua S.X."/>
        </authorList>
    </citation>
    <scope>NUCLEOTIDE SEQUENCE [LARGE SCALE GENOMIC DNA]</scope>
    <source>
        <strain evidence="1 2">Foug A</strain>
    </source>
</reference>
<organism evidence="1 2">
    <name type="scientific">Scleroderma citrinum Foug A</name>
    <dbReference type="NCBI Taxonomy" id="1036808"/>
    <lineage>
        <taxon>Eukaryota</taxon>
        <taxon>Fungi</taxon>
        <taxon>Dikarya</taxon>
        <taxon>Basidiomycota</taxon>
        <taxon>Agaricomycotina</taxon>
        <taxon>Agaricomycetes</taxon>
        <taxon>Agaricomycetidae</taxon>
        <taxon>Boletales</taxon>
        <taxon>Sclerodermatineae</taxon>
        <taxon>Sclerodermataceae</taxon>
        <taxon>Scleroderma</taxon>
    </lineage>
</organism>
<keyword evidence="2" id="KW-1185">Reference proteome</keyword>
<name>A0A0C2YQV6_9AGAM</name>
<dbReference type="AlphaFoldDB" id="A0A0C2YQV6"/>
<evidence type="ECO:0000313" key="2">
    <source>
        <dbReference type="Proteomes" id="UP000053989"/>
    </source>
</evidence>
<dbReference type="EMBL" id="KN822225">
    <property type="protein sequence ID" value="KIM52088.1"/>
    <property type="molecule type" value="Genomic_DNA"/>
</dbReference>
<sequence>HHALPRTLLKVKEAKKEAKLGVDEMLQHGALKHWEFSRDNVMRAVAEFVVCNNQSLAVANKPAFRNCLVAMCPNANKADIPSSHNISTFIHNSFVDFLQNLKHRIQVSLFICLKSMV</sequence>
<dbReference type="Proteomes" id="UP000053989">
    <property type="component" value="Unassembled WGS sequence"/>
</dbReference>
<dbReference type="HOGENOM" id="CLU_136331_0_0_1"/>
<gene>
    <name evidence="1" type="ORF">SCLCIDRAFT_141940</name>
</gene>
<protein>
    <submittedName>
        <fullName evidence="1">Uncharacterized protein</fullName>
    </submittedName>
</protein>
<feature type="non-terminal residue" evidence="1">
    <location>
        <position position="1"/>
    </location>
</feature>
<accession>A0A0C2YQV6</accession>
<dbReference type="InParanoid" id="A0A0C2YQV6"/>
<dbReference type="OrthoDB" id="3157803at2759"/>
<evidence type="ECO:0000313" key="1">
    <source>
        <dbReference type="EMBL" id="KIM52088.1"/>
    </source>
</evidence>